<organism evidence="1">
    <name type="scientific">Sesamum calycinum</name>
    <dbReference type="NCBI Taxonomy" id="2727403"/>
    <lineage>
        <taxon>Eukaryota</taxon>
        <taxon>Viridiplantae</taxon>
        <taxon>Streptophyta</taxon>
        <taxon>Embryophyta</taxon>
        <taxon>Tracheophyta</taxon>
        <taxon>Spermatophyta</taxon>
        <taxon>Magnoliopsida</taxon>
        <taxon>eudicotyledons</taxon>
        <taxon>Gunneridae</taxon>
        <taxon>Pentapetalae</taxon>
        <taxon>asterids</taxon>
        <taxon>lamiids</taxon>
        <taxon>Lamiales</taxon>
        <taxon>Pedaliaceae</taxon>
        <taxon>Sesamum</taxon>
    </lineage>
</organism>
<evidence type="ECO:0008006" key="2">
    <source>
        <dbReference type="Google" id="ProtNLM"/>
    </source>
</evidence>
<reference evidence="1" key="1">
    <citation type="submission" date="2020-06" db="EMBL/GenBank/DDBJ databases">
        <authorList>
            <person name="Li T."/>
            <person name="Hu X."/>
            <person name="Zhang T."/>
            <person name="Song X."/>
            <person name="Zhang H."/>
            <person name="Dai N."/>
            <person name="Sheng W."/>
            <person name="Hou X."/>
            <person name="Wei L."/>
        </authorList>
    </citation>
    <scope>NUCLEOTIDE SEQUENCE</scope>
    <source>
        <strain evidence="1">KEN8</strain>
        <tissue evidence="1">Leaf</tissue>
    </source>
</reference>
<evidence type="ECO:0000313" key="1">
    <source>
        <dbReference type="EMBL" id="KAL0327933.1"/>
    </source>
</evidence>
<accession>A0AAW2MA91</accession>
<reference evidence="1" key="2">
    <citation type="journal article" date="2024" name="Plant">
        <title>Genomic evolution and insights into agronomic trait innovations of Sesamum species.</title>
        <authorList>
            <person name="Miao H."/>
            <person name="Wang L."/>
            <person name="Qu L."/>
            <person name="Liu H."/>
            <person name="Sun Y."/>
            <person name="Le M."/>
            <person name="Wang Q."/>
            <person name="Wei S."/>
            <person name="Zheng Y."/>
            <person name="Lin W."/>
            <person name="Duan Y."/>
            <person name="Cao H."/>
            <person name="Xiong S."/>
            <person name="Wang X."/>
            <person name="Wei L."/>
            <person name="Li C."/>
            <person name="Ma Q."/>
            <person name="Ju M."/>
            <person name="Zhao R."/>
            <person name="Li G."/>
            <person name="Mu C."/>
            <person name="Tian Q."/>
            <person name="Mei H."/>
            <person name="Zhang T."/>
            <person name="Gao T."/>
            <person name="Zhang H."/>
        </authorList>
    </citation>
    <scope>NUCLEOTIDE SEQUENCE</scope>
    <source>
        <strain evidence="1">KEN8</strain>
    </source>
</reference>
<gene>
    <name evidence="1" type="ORF">Scaly_2225900</name>
</gene>
<sequence>MGSHMDSLLADVDLVRVFKEGLNEFSMISGLKVNPNKSQLILSKSTEKLRPLLQQVLGFQVGELPLRYLGLPLLHSRLTVRDWKPLLLKVDQRIASWTAISLSFAGQTQFIKTVLNPLNAYWSAAFVLPKGIIKLIEGKL</sequence>
<dbReference type="PANTHER" id="PTHR33116">
    <property type="entry name" value="REVERSE TRANSCRIPTASE ZINC-BINDING DOMAIN-CONTAINING PROTEIN-RELATED-RELATED"/>
    <property type="match status" value="1"/>
</dbReference>
<dbReference type="PANTHER" id="PTHR33116:SF78">
    <property type="entry name" value="OS12G0587133 PROTEIN"/>
    <property type="match status" value="1"/>
</dbReference>
<dbReference type="EMBL" id="JACGWM010000014">
    <property type="protein sequence ID" value="KAL0327933.1"/>
    <property type="molecule type" value="Genomic_DNA"/>
</dbReference>
<protein>
    <recommendedName>
        <fullName evidence="2">Reverse transcriptase</fullName>
    </recommendedName>
</protein>
<proteinExistence type="predicted"/>
<name>A0AAW2MA91_9LAMI</name>
<dbReference type="AlphaFoldDB" id="A0AAW2MA91"/>
<comment type="caution">
    <text evidence="1">The sequence shown here is derived from an EMBL/GenBank/DDBJ whole genome shotgun (WGS) entry which is preliminary data.</text>
</comment>